<keyword evidence="3" id="KW-0597">Phosphoprotein</keyword>
<keyword evidence="8" id="KW-0902">Two-component regulatory system</keyword>
<dbReference type="GO" id="GO:0016301">
    <property type="term" value="F:kinase activity"/>
    <property type="evidence" value="ECO:0007669"/>
    <property type="project" value="UniProtKB-KW"/>
</dbReference>
<keyword evidence="11" id="KW-1185">Reference proteome</keyword>
<keyword evidence="4" id="KW-0808">Transferase</keyword>
<feature type="domain" description="Histidine kinase/HSP90-like ATPase" evidence="9">
    <location>
        <begin position="290"/>
        <end position="390"/>
    </location>
</feature>
<evidence type="ECO:0000256" key="8">
    <source>
        <dbReference type="ARBA" id="ARBA00023012"/>
    </source>
</evidence>
<dbReference type="SMART" id="SM00387">
    <property type="entry name" value="HATPase_c"/>
    <property type="match status" value="1"/>
</dbReference>
<dbReference type="InterPro" id="IPR011712">
    <property type="entry name" value="Sig_transdc_His_kin_sub3_dim/P"/>
</dbReference>
<dbReference type="RefSeq" id="WP_238207568.1">
    <property type="nucleotide sequence ID" value="NZ_BPQE01000034.1"/>
</dbReference>
<dbReference type="Pfam" id="PF07730">
    <property type="entry name" value="HisKA_3"/>
    <property type="match status" value="1"/>
</dbReference>
<evidence type="ECO:0000256" key="2">
    <source>
        <dbReference type="ARBA" id="ARBA00012438"/>
    </source>
</evidence>
<gene>
    <name evidence="10" type="ORF">QO012_004220</name>
</gene>
<keyword evidence="6 10" id="KW-0418">Kinase</keyword>
<evidence type="ECO:0000313" key="10">
    <source>
        <dbReference type="EMBL" id="MDQ0449698.1"/>
    </source>
</evidence>
<dbReference type="EMBL" id="JAUSVP010000017">
    <property type="protein sequence ID" value="MDQ0449698.1"/>
    <property type="molecule type" value="Genomic_DNA"/>
</dbReference>
<evidence type="ECO:0000256" key="6">
    <source>
        <dbReference type="ARBA" id="ARBA00022777"/>
    </source>
</evidence>
<evidence type="ECO:0000256" key="3">
    <source>
        <dbReference type="ARBA" id="ARBA00022553"/>
    </source>
</evidence>
<proteinExistence type="predicted"/>
<keyword evidence="5" id="KW-0547">Nucleotide-binding</keyword>
<protein>
    <recommendedName>
        <fullName evidence="2">histidine kinase</fullName>
        <ecNumber evidence="2">2.7.13.3</ecNumber>
    </recommendedName>
</protein>
<dbReference type="Proteomes" id="UP001231124">
    <property type="component" value="Unassembled WGS sequence"/>
</dbReference>
<keyword evidence="7" id="KW-0067">ATP-binding</keyword>
<dbReference type="PANTHER" id="PTHR24421:SF10">
    <property type="entry name" value="NITRATE_NITRITE SENSOR PROTEIN NARQ"/>
    <property type="match status" value="1"/>
</dbReference>
<dbReference type="SUPFAM" id="SSF55874">
    <property type="entry name" value="ATPase domain of HSP90 chaperone/DNA topoisomerase II/histidine kinase"/>
    <property type="match status" value="1"/>
</dbReference>
<dbReference type="InterPro" id="IPR036890">
    <property type="entry name" value="HATPase_C_sf"/>
</dbReference>
<reference evidence="10 11" key="1">
    <citation type="submission" date="2023-07" db="EMBL/GenBank/DDBJ databases">
        <title>Genomic Encyclopedia of Type Strains, Phase IV (KMG-IV): sequencing the most valuable type-strain genomes for metagenomic binning, comparative biology and taxonomic classification.</title>
        <authorList>
            <person name="Goeker M."/>
        </authorList>
    </citation>
    <scope>NUCLEOTIDE SEQUENCE [LARGE SCALE GENOMIC DNA]</scope>
    <source>
        <strain evidence="10 11">DSM 19013</strain>
    </source>
</reference>
<dbReference type="InterPro" id="IPR003594">
    <property type="entry name" value="HATPase_dom"/>
</dbReference>
<dbReference type="InterPro" id="IPR050482">
    <property type="entry name" value="Sensor_HK_TwoCompSys"/>
</dbReference>
<evidence type="ECO:0000313" key="11">
    <source>
        <dbReference type="Proteomes" id="UP001231124"/>
    </source>
</evidence>
<evidence type="ECO:0000256" key="1">
    <source>
        <dbReference type="ARBA" id="ARBA00000085"/>
    </source>
</evidence>
<dbReference type="Gene3D" id="1.20.5.1930">
    <property type="match status" value="1"/>
</dbReference>
<comment type="catalytic activity">
    <reaction evidence="1">
        <text>ATP + protein L-histidine = ADP + protein N-phospho-L-histidine.</text>
        <dbReference type="EC" id="2.7.13.3"/>
    </reaction>
</comment>
<organism evidence="10 11">
    <name type="scientific">Methylobacterium aerolatum</name>
    <dbReference type="NCBI Taxonomy" id="418708"/>
    <lineage>
        <taxon>Bacteria</taxon>
        <taxon>Pseudomonadati</taxon>
        <taxon>Pseudomonadota</taxon>
        <taxon>Alphaproteobacteria</taxon>
        <taxon>Hyphomicrobiales</taxon>
        <taxon>Methylobacteriaceae</taxon>
        <taxon>Methylobacterium</taxon>
    </lineage>
</organism>
<evidence type="ECO:0000256" key="7">
    <source>
        <dbReference type="ARBA" id="ARBA00022840"/>
    </source>
</evidence>
<evidence type="ECO:0000256" key="5">
    <source>
        <dbReference type="ARBA" id="ARBA00022741"/>
    </source>
</evidence>
<dbReference type="PANTHER" id="PTHR24421">
    <property type="entry name" value="NITRATE/NITRITE SENSOR PROTEIN NARX-RELATED"/>
    <property type="match status" value="1"/>
</dbReference>
<evidence type="ECO:0000256" key="4">
    <source>
        <dbReference type="ARBA" id="ARBA00022679"/>
    </source>
</evidence>
<dbReference type="EC" id="2.7.13.3" evidence="2"/>
<dbReference type="CDD" id="cd16917">
    <property type="entry name" value="HATPase_UhpB-NarQ-NarX-like"/>
    <property type="match status" value="1"/>
</dbReference>
<comment type="caution">
    <text evidence="10">The sequence shown here is derived from an EMBL/GenBank/DDBJ whole genome shotgun (WGS) entry which is preliminary data.</text>
</comment>
<dbReference type="InterPro" id="IPR035965">
    <property type="entry name" value="PAS-like_dom_sf"/>
</dbReference>
<evidence type="ECO:0000259" key="9">
    <source>
        <dbReference type="SMART" id="SM00387"/>
    </source>
</evidence>
<dbReference type="SUPFAM" id="SSF55785">
    <property type="entry name" value="PYP-like sensor domain (PAS domain)"/>
    <property type="match status" value="1"/>
</dbReference>
<name>A0ABU0I6M9_9HYPH</name>
<sequence>MLRATVKSDFETLLDLVSSPTVLTDRRGGVVAANAAAHETFGSLGIDCHLPFPDAARAGFERYLDRCLTTATSIPGSLFLWHVDGRLERHPCRGVRAQFSAFGEKPLVLLQFDGIAFDRRFKALAAKLHDARRVMRERRLQAQRLQSLMEERECLLGQLKRDAAARAEAEGERDAVLAQLYRAGQDERRRLARDLHDHAGQHLMALKLQLRRLQSHLTTLEGRGELARLLNQAQAVGDALRRVTLALRPAALEEFGFVTALRYLVEEWGRVTGCPVEFQVGNVEVELPPDHAITLFRLVQEALTNVAKHAGQPSAVSVVLIFGESHLTLSVEDDGNGFEAGEASVHALVAQGKLGLVGMRERISLVGGTLDIDSTPGTGTSVTARVRLERDTPSDG</sequence>
<dbReference type="Pfam" id="PF02518">
    <property type="entry name" value="HATPase_c"/>
    <property type="match status" value="1"/>
</dbReference>
<dbReference type="Gene3D" id="3.30.565.10">
    <property type="entry name" value="Histidine kinase-like ATPase, C-terminal domain"/>
    <property type="match status" value="1"/>
</dbReference>
<accession>A0ABU0I6M9</accession>